<feature type="transmembrane region" description="Helical" evidence="1">
    <location>
        <begin position="99"/>
        <end position="117"/>
    </location>
</feature>
<keyword evidence="1" id="KW-0812">Transmembrane</keyword>
<proteinExistence type="predicted"/>
<dbReference type="Proteomes" id="UP000623467">
    <property type="component" value="Unassembled WGS sequence"/>
</dbReference>
<name>A0A8H7CX16_9AGAR</name>
<organism evidence="2 3">
    <name type="scientific">Mycena sanguinolenta</name>
    <dbReference type="NCBI Taxonomy" id="230812"/>
    <lineage>
        <taxon>Eukaryota</taxon>
        <taxon>Fungi</taxon>
        <taxon>Dikarya</taxon>
        <taxon>Basidiomycota</taxon>
        <taxon>Agaricomycotina</taxon>
        <taxon>Agaricomycetes</taxon>
        <taxon>Agaricomycetidae</taxon>
        <taxon>Agaricales</taxon>
        <taxon>Marasmiineae</taxon>
        <taxon>Mycenaceae</taxon>
        <taxon>Mycena</taxon>
    </lineage>
</organism>
<accession>A0A8H7CX16</accession>
<keyword evidence="3" id="KW-1185">Reference proteome</keyword>
<feature type="transmembrane region" description="Helical" evidence="1">
    <location>
        <begin position="202"/>
        <end position="227"/>
    </location>
</feature>
<evidence type="ECO:0000313" key="2">
    <source>
        <dbReference type="EMBL" id="KAF7353470.1"/>
    </source>
</evidence>
<evidence type="ECO:0000313" key="3">
    <source>
        <dbReference type="Proteomes" id="UP000623467"/>
    </source>
</evidence>
<reference evidence="2" key="1">
    <citation type="submission" date="2020-05" db="EMBL/GenBank/DDBJ databases">
        <title>Mycena genomes resolve the evolution of fungal bioluminescence.</title>
        <authorList>
            <person name="Tsai I.J."/>
        </authorList>
    </citation>
    <scope>NUCLEOTIDE SEQUENCE</scope>
    <source>
        <strain evidence="2">160909Yilan</strain>
    </source>
</reference>
<feature type="transmembrane region" description="Helical" evidence="1">
    <location>
        <begin position="20"/>
        <end position="42"/>
    </location>
</feature>
<dbReference type="EMBL" id="JACAZH010000012">
    <property type="protein sequence ID" value="KAF7353470.1"/>
    <property type="molecule type" value="Genomic_DNA"/>
</dbReference>
<comment type="caution">
    <text evidence="2">The sequence shown here is derived from an EMBL/GenBank/DDBJ whole genome shotgun (WGS) entry which is preliminary data.</text>
</comment>
<evidence type="ECO:0000256" key="1">
    <source>
        <dbReference type="SAM" id="Phobius"/>
    </source>
</evidence>
<feature type="transmembrane region" description="Helical" evidence="1">
    <location>
        <begin position="129"/>
        <end position="148"/>
    </location>
</feature>
<feature type="transmembrane region" description="Helical" evidence="1">
    <location>
        <begin position="54"/>
        <end position="79"/>
    </location>
</feature>
<dbReference type="AlphaFoldDB" id="A0A8H7CX16"/>
<dbReference type="PANTHER" id="PTHR40465">
    <property type="entry name" value="CHROMOSOME 1, WHOLE GENOME SHOTGUN SEQUENCE"/>
    <property type="match status" value="1"/>
</dbReference>
<keyword evidence="1" id="KW-1133">Transmembrane helix</keyword>
<dbReference type="OrthoDB" id="2535105at2759"/>
<gene>
    <name evidence="2" type="ORF">MSAN_01536400</name>
</gene>
<protein>
    <submittedName>
        <fullName evidence="2">Uncharacterized protein</fullName>
    </submittedName>
</protein>
<keyword evidence="1" id="KW-0472">Membrane</keyword>
<dbReference type="PANTHER" id="PTHR40465:SF1">
    <property type="entry name" value="DUF6534 DOMAIN-CONTAINING PROTEIN"/>
    <property type="match status" value="1"/>
</dbReference>
<sequence>MVTAGTLAARGSLVPLDNFLGAWLIGIILATCVYGISLLQAYLYYTAHSRRDGVFLKSFVGAMVFMDGFHLTLLIMGLYNAVVTNFGDYTALGQPPWTLLAQVAVGGVLGTSIQTSYAYRVWMLSRSPFIPIFVVLCTWSKLGLGIVYTRRSFALADTAARLGVAYSATPLVKLEVASLSLEMTCDVLISAGMVTNRAINTLVAFFVRSGVLNLIFAVCSMVTWIVLNHTLIDAPHIHLCPRPPVRLQFLVPLELARPHPRADVGQHKPRDAVVPDVRRLQIGGRLGAQTYRRRRQGSEW</sequence>